<dbReference type="RefSeq" id="WP_142712516.1">
    <property type="nucleotide sequence ID" value="NZ_FXTH01000001.1"/>
</dbReference>
<keyword evidence="11" id="KW-1185">Reference proteome</keyword>
<protein>
    <submittedName>
        <fullName evidence="10">Por secretion system C-terminal sorting domain-containing protein</fullName>
    </submittedName>
</protein>
<dbReference type="PROSITE" id="PS00137">
    <property type="entry name" value="SUBTILASE_HIS"/>
    <property type="match status" value="1"/>
</dbReference>
<evidence type="ECO:0000256" key="3">
    <source>
        <dbReference type="ARBA" id="ARBA00022801"/>
    </source>
</evidence>
<evidence type="ECO:0000256" key="1">
    <source>
        <dbReference type="ARBA" id="ARBA00011073"/>
    </source>
</evidence>
<evidence type="ECO:0000256" key="7">
    <source>
        <dbReference type="SAM" id="MobiDB-lite"/>
    </source>
</evidence>
<dbReference type="SUPFAM" id="SSF47473">
    <property type="entry name" value="EF-hand"/>
    <property type="match status" value="1"/>
</dbReference>
<dbReference type="Proteomes" id="UP000317593">
    <property type="component" value="Unassembled WGS sequence"/>
</dbReference>
<gene>
    <name evidence="10" type="ORF">SAMN06265218_10125</name>
</gene>
<reference evidence="10 11" key="1">
    <citation type="submission" date="2017-05" db="EMBL/GenBank/DDBJ databases">
        <authorList>
            <person name="Varghese N."/>
            <person name="Submissions S."/>
        </authorList>
    </citation>
    <scope>NUCLEOTIDE SEQUENCE [LARGE SCALE GENOMIC DNA]</scope>
    <source>
        <strain evidence="10 11">DSM 21194</strain>
    </source>
</reference>
<dbReference type="PANTHER" id="PTHR43399">
    <property type="entry name" value="SUBTILISIN-RELATED"/>
    <property type="match status" value="1"/>
</dbReference>
<evidence type="ECO:0000259" key="9">
    <source>
        <dbReference type="PROSITE" id="PS50222"/>
    </source>
</evidence>
<keyword evidence="4 6" id="KW-0720">Serine protease</keyword>
<dbReference type="InterPro" id="IPR036852">
    <property type="entry name" value="Peptidase_S8/S53_dom_sf"/>
</dbReference>
<feature type="signal peptide" evidence="8">
    <location>
        <begin position="1"/>
        <end position="20"/>
    </location>
</feature>
<dbReference type="Gene3D" id="3.40.50.200">
    <property type="entry name" value="Peptidase S8/S53 domain"/>
    <property type="match status" value="1"/>
</dbReference>
<dbReference type="PROSITE" id="PS00138">
    <property type="entry name" value="SUBTILASE_SER"/>
    <property type="match status" value="1"/>
</dbReference>
<dbReference type="InterPro" id="IPR000209">
    <property type="entry name" value="Peptidase_S8/S53_dom"/>
</dbReference>
<organism evidence="10 11">
    <name type="scientific">Fodinibius sediminis</name>
    <dbReference type="NCBI Taxonomy" id="1214077"/>
    <lineage>
        <taxon>Bacteria</taxon>
        <taxon>Pseudomonadati</taxon>
        <taxon>Balneolota</taxon>
        <taxon>Balneolia</taxon>
        <taxon>Balneolales</taxon>
        <taxon>Balneolaceae</taxon>
        <taxon>Fodinibius</taxon>
    </lineage>
</organism>
<dbReference type="EMBL" id="FXTH01000001">
    <property type="protein sequence ID" value="SMO32100.1"/>
    <property type="molecule type" value="Genomic_DNA"/>
</dbReference>
<dbReference type="InterPro" id="IPR022398">
    <property type="entry name" value="Peptidase_S8_His-AS"/>
</dbReference>
<dbReference type="InterPro" id="IPR051048">
    <property type="entry name" value="Peptidase_S8/S53_subtilisin"/>
</dbReference>
<dbReference type="PROSITE" id="PS00018">
    <property type="entry name" value="EF_HAND_1"/>
    <property type="match status" value="1"/>
</dbReference>
<dbReference type="GO" id="GO:0004252">
    <property type="term" value="F:serine-type endopeptidase activity"/>
    <property type="evidence" value="ECO:0007669"/>
    <property type="project" value="UniProtKB-UniRule"/>
</dbReference>
<keyword evidence="2 6" id="KW-0645">Protease</keyword>
<dbReference type="InterPro" id="IPR002048">
    <property type="entry name" value="EF_hand_dom"/>
</dbReference>
<dbReference type="InterPro" id="IPR026444">
    <property type="entry name" value="Secre_tail"/>
</dbReference>
<evidence type="ECO:0000313" key="11">
    <source>
        <dbReference type="Proteomes" id="UP000317593"/>
    </source>
</evidence>
<evidence type="ECO:0000256" key="6">
    <source>
        <dbReference type="PROSITE-ProRule" id="PRU01240"/>
    </source>
</evidence>
<dbReference type="AlphaFoldDB" id="A0A521ABJ6"/>
<dbReference type="InterPro" id="IPR011992">
    <property type="entry name" value="EF-hand-dom_pair"/>
</dbReference>
<dbReference type="PRINTS" id="PR00723">
    <property type="entry name" value="SUBTILISIN"/>
</dbReference>
<dbReference type="NCBIfam" id="TIGR04183">
    <property type="entry name" value="Por_Secre_tail"/>
    <property type="match status" value="1"/>
</dbReference>
<feature type="active site" description="Charge relay system" evidence="5 6">
    <location>
        <position position="166"/>
    </location>
</feature>
<dbReference type="SUPFAM" id="SSF52743">
    <property type="entry name" value="Subtilisin-like"/>
    <property type="match status" value="1"/>
</dbReference>
<dbReference type="InterPro" id="IPR015500">
    <property type="entry name" value="Peptidase_S8_subtilisin-rel"/>
</dbReference>
<dbReference type="GO" id="GO:0005509">
    <property type="term" value="F:calcium ion binding"/>
    <property type="evidence" value="ECO:0007669"/>
    <property type="project" value="InterPro"/>
</dbReference>
<dbReference type="Pfam" id="PF18962">
    <property type="entry name" value="Por_Secre_tail"/>
    <property type="match status" value="1"/>
</dbReference>
<sequence>MINRRLLPLMLMLLALPLSAAGQASYFSDRLILKYESEHRLQQLKTKLKSDPRTAVEQFLRFSGARTITPFLKGPMQQKLRKKNDPRATNLLQIHEVTFSRHIDPVQLAAKVERIPGVAYAEPKYRRELHLTPSDPNLEKWINFHQFPEAWDLTTGSPGVVIAIVDGGVGYNHPELDDKLWVNQEEIPSALFSQLDRNTDGRITSAEIKQYLRENGKDYNGDGAIQLDDALHPDAPLMDQMDGDGNNYTDDLFGWDFWDSGPLNQPTADNNPIHDGTDHGTHVAGIAAAETNNDAGIAGAGFNSSYMAVKAGGNPDDPASVGYGMEGIVYAAEQGADIINCSWGGDGFSQAEQEVIDYVTQQGSLVISSSGNEGNRKIGYPAGYDKVVSVGAVETNNSVAGYSNYGYTLDVLAAGSGIASTSYEASYTTKSGTSMSAPVVSGLAALLKRIHPGWSPERIGRQIRTTAVPVDESNPLIYAHRLGHGKINAFKALNSNNPGLKIVSARFTNEEGRKLQLNQPGTVSLEIANVGKSASGITLRLQALNEEGIELLNTELQLPSLATGDSTDVSFGLVINDNFDLKKTPTLRINFSSSDGSYRDFGIAQYDEFLYDVVAANRVKTSLAADGTIGFTQPFTGSGGVGFIPRSPAAEDYSEGKNILFEGGLMIEIDGKLYDAVRSETGQLSKDFIPLELFTTSTEDATSDLDGSASFRIESDTTHDATVRLHTYAYDHPQMNRVVMLRYTLRNNSSFHDLNNTYVGLFNDWDIGDASNNSASFIPADSLLYLSDATENSSQPVAAAATMGTISSVLAIDNTIEGSSDSLVFGLYDGFSDSEKRTALKAQKERTDIQNTDVSAVIASGPYTLEPGAEITVGFAYAFGEDAGILRNQVAAARSQKPFDVSPTGRAEAPKDPKPTNLFQNYPNPFRSKTRIRFDLEKETPVKLTIFDVLGRKVRVLRNEKMEAKSHFVDFDAGALSSGVYFARLKTNEGIQTIPMTHIK</sequence>
<feature type="active site" description="Charge relay system" evidence="5 6">
    <location>
        <position position="279"/>
    </location>
</feature>
<evidence type="ECO:0000256" key="8">
    <source>
        <dbReference type="SAM" id="SignalP"/>
    </source>
</evidence>
<dbReference type="InterPro" id="IPR023828">
    <property type="entry name" value="Peptidase_S8_Ser-AS"/>
</dbReference>
<comment type="similarity">
    <text evidence="1 6">Belongs to the peptidase S8 family.</text>
</comment>
<dbReference type="OrthoDB" id="9813435at2"/>
<dbReference type="PROSITE" id="PS51892">
    <property type="entry name" value="SUBTILASE"/>
    <property type="match status" value="1"/>
</dbReference>
<proteinExistence type="inferred from homology"/>
<feature type="region of interest" description="Disordered" evidence="7">
    <location>
        <begin position="896"/>
        <end position="915"/>
    </location>
</feature>
<evidence type="ECO:0000256" key="5">
    <source>
        <dbReference type="PIRSR" id="PIRSR615500-1"/>
    </source>
</evidence>
<keyword evidence="8" id="KW-0732">Signal</keyword>
<feature type="active site" description="Charge relay system" evidence="5 6">
    <location>
        <position position="434"/>
    </location>
</feature>
<dbReference type="Gene3D" id="2.60.40.4070">
    <property type="match status" value="1"/>
</dbReference>
<accession>A0A521ABJ6</accession>
<feature type="domain" description="EF-hand" evidence="9">
    <location>
        <begin position="183"/>
        <end position="218"/>
    </location>
</feature>
<dbReference type="PROSITE" id="PS50222">
    <property type="entry name" value="EF_HAND_2"/>
    <property type="match status" value="1"/>
</dbReference>
<dbReference type="GO" id="GO:0006508">
    <property type="term" value="P:proteolysis"/>
    <property type="evidence" value="ECO:0007669"/>
    <property type="project" value="UniProtKB-KW"/>
</dbReference>
<keyword evidence="3 6" id="KW-0378">Hydrolase</keyword>
<evidence type="ECO:0000313" key="10">
    <source>
        <dbReference type="EMBL" id="SMO32100.1"/>
    </source>
</evidence>
<evidence type="ECO:0000256" key="2">
    <source>
        <dbReference type="ARBA" id="ARBA00022670"/>
    </source>
</evidence>
<name>A0A521ABJ6_9BACT</name>
<dbReference type="PANTHER" id="PTHR43399:SF4">
    <property type="entry name" value="CELL WALL-ASSOCIATED PROTEASE"/>
    <property type="match status" value="1"/>
</dbReference>
<dbReference type="InterPro" id="IPR018247">
    <property type="entry name" value="EF_Hand_1_Ca_BS"/>
</dbReference>
<feature type="chain" id="PRO_5021722672" evidence="8">
    <location>
        <begin position="21"/>
        <end position="1000"/>
    </location>
</feature>
<evidence type="ECO:0000256" key="4">
    <source>
        <dbReference type="ARBA" id="ARBA00022825"/>
    </source>
</evidence>
<dbReference type="Pfam" id="PF00082">
    <property type="entry name" value="Peptidase_S8"/>
    <property type="match status" value="1"/>
</dbReference>